<dbReference type="InterPro" id="IPR002852">
    <property type="entry name" value="UPF0251"/>
</dbReference>
<protein>
    <recommendedName>
        <fullName evidence="2">UPF0251 protein A2462_02295</fullName>
    </recommendedName>
</protein>
<sequence length="116" mass="13192">MTPRLRKGRCCQPFSGDTFYKPRAVPLAALEIVDLGQDELEAMRLCDFEELDQEQAAQKMNISRGTIQRLLYSGRKKIIDVITNAKALKIIGGEHIVPPPRCSPGRSRRWRSRGRI</sequence>
<name>A0A1F4TLR8_UNCSA</name>
<dbReference type="PANTHER" id="PTHR37478:SF2">
    <property type="entry name" value="UPF0251 PROTEIN TK0562"/>
    <property type="match status" value="1"/>
</dbReference>
<evidence type="ECO:0000256" key="2">
    <source>
        <dbReference type="HAMAP-Rule" id="MF_00674"/>
    </source>
</evidence>
<evidence type="ECO:0000313" key="4">
    <source>
        <dbReference type="Proteomes" id="UP000177309"/>
    </source>
</evidence>
<dbReference type="SUPFAM" id="SSF88659">
    <property type="entry name" value="Sigma3 and sigma4 domains of RNA polymerase sigma factors"/>
    <property type="match status" value="1"/>
</dbReference>
<dbReference type="Proteomes" id="UP000177309">
    <property type="component" value="Unassembled WGS sequence"/>
</dbReference>
<dbReference type="PANTHER" id="PTHR37478">
    <property type="match status" value="1"/>
</dbReference>
<reference evidence="3 4" key="1">
    <citation type="journal article" date="2016" name="Nat. Commun.">
        <title>Thousands of microbial genomes shed light on interconnected biogeochemical processes in an aquifer system.</title>
        <authorList>
            <person name="Anantharaman K."/>
            <person name="Brown C.T."/>
            <person name="Hug L.A."/>
            <person name="Sharon I."/>
            <person name="Castelle C.J."/>
            <person name="Probst A.J."/>
            <person name="Thomas B.C."/>
            <person name="Singh A."/>
            <person name="Wilkins M.J."/>
            <person name="Karaoz U."/>
            <person name="Brodie E.L."/>
            <person name="Williams K.H."/>
            <person name="Hubbard S.S."/>
            <person name="Banfield J.F."/>
        </authorList>
    </citation>
    <scope>NUCLEOTIDE SEQUENCE [LARGE SCALE GENOMIC DNA]</scope>
</reference>
<gene>
    <name evidence="3" type="ORF">A2462_02295</name>
</gene>
<dbReference type="Pfam" id="PF02001">
    <property type="entry name" value="DUF134"/>
    <property type="match status" value="1"/>
</dbReference>
<accession>A0A1F4TLR8</accession>
<comment type="caution">
    <text evidence="3">The sequence shown here is derived from an EMBL/GenBank/DDBJ whole genome shotgun (WGS) entry which is preliminary data.</text>
</comment>
<comment type="similarity">
    <text evidence="1 2">Belongs to the UPF0251 family.</text>
</comment>
<proteinExistence type="inferred from homology"/>
<dbReference type="HAMAP" id="MF_00674">
    <property type="entry name" value="UPF0251"/>
    <property type="match status" value="1"/>
</dbReference>
<dbReference type="InterPro" id="IPR013324">
    <property type="entry name" value="RNA_pol_sigma_r3/r4-like"/>
</dbReference>
<dbReference type="Gene3D" id="1.10.10.10">
    <property type="entry name" value="Winged helix-like DNA-binding domain superfamily/Winged helix DNA-binding domain"/>
    <property type="match status" value="1"/>
</dbReference>
<evidence type="ECO:0000256" key="1">
    <source>
        <dbReference type="ARBA" id="ARBA00009350"/>
    </source>
</evidence>
<evidence type="ECO:0000313" key="3">
    <source>
        <dbReference type="EMBL" id="OGC33655.1"/>
    </source>
</evidence>
<dbReference type="InterPro" id="IPR036388">
    <property type="entry name" value="WH-like_DNA-bd_sf"/>
</dbReference>
<dbReference type="EMBL" id="MEUI01000030">
    <property type="protein sequence ID" value="OGC33655.1"/>
    <property type="molecule type" value="Genomic_DNA"/>
</dbReference>
<dbReference type="AlphaFoldDB" id="A0A1F4TLR8"/>
<organism evidence="3 4">
    <name type="scientific">candidate division WOR-1 bacterium RIFOXYC2_FULL_41_25</name>
    <dbReference type="NCBI Taxonomy" id="1802586"/>
    <lineage>
        <taxon>Bacteria</taxon>
        <taxon>Bacillati</taxon>
        <taxon>Saganbacteria</taxon>
    </lineage>
</organism>